<organism evidence="18 19">
    <name type="scientific">Hoylesella oralis ATCC 33269</name>
    <dbReference type="NCBI Taxonomy" id="873533"/>
    <lineage>
        <taxon>Bacteria</taxon>
        <taxon>Pseudomonadati</taxon>
        <taxon>Bacteroidota</taxon>
        <taxon>Bacteroidia</taxon>
        <taxon>Bacteroidales</taxon>
        <taxon>Prevotellaceae</taxon>
        <taxon>Hoylesella</taxon>
    </lineage>
</organism>
<dbReference type="AlphaFoldDB" id="E7RPA0"/>
<evidence type="ECO:0000256" key="3">
    <source>
        <dbReference type="ARBA" id="ARBA00022457"/>
    </source>
</evidence>
<dbReference type="GO" id="GO:0044716">
    <property type="term" value="F:8-oxo-GDP phosphatase activity"/>
    <property type="evidence" value="ECO:0007669"/>
    <property type="project" value="TreeGrafter"/>
</dbReference>
<reference evidence="18" key="1">
    <citation type="submission" date="2011-01" db="EMBL/GenBank/DDBJ databases">
        <authorList>
            <person name="Muzny D."/>
            <person name="Qin X."/>
            <person name="Buhay C."/>
            <person name="Dugan-Rocha S."/>
            <person name="Ding Y."/>
            <person name="Chen G."/>
            <person name="Hawes A."/>
            <person name="Holder M."/>
            <person name="Jhangiani S."/>
            <person name="Johnson A."/>
            <person name="Khan Z."/>
            <person name="Li Z."/>
            <person name="Liu W."/>
            <person name="Liu X."/>
            <person name="Perez L."/>
            <person name="Shen H."/>
            <person name="Wang Q."/>
            <person name="Watt J."/>
            <person name="Xi L."/>
            <person name="Xin Y."/>
            <person name="Zhou J."/>
            <person name="Deng J."/>
            <person name="Jiang H."/>
            <person name="Liu Y."/>
            <person name="Qu J."/>
            <person name="Song X.-Z."/>
            <person name="Zhang L."/>
            <person name="Villasana D."/>
            <person name="Johnson A."/>
            <person name="Liu J."/>
            <person name="Liyanage D."/>
            <person name="Lorensuhewa L."/>
            <person name="Robinson T."/>
            <person name="Song A."/>
            <person name="Song B.-B."/>
            <person name="Dinh H."/>
            <person name="Thornton R."/>
            <person name="Coyle M."/>
            <person name="Francisco L."/>
            <person name="Jackson L."/>
            <person name="Javaid M."/>
            <person name="Korchina V."/>
            <person name="Kovar C."/>
            <person name="Mata R."/>
            <person name="Mathew T."/>
            <person name="Ngo R."/>
            <person name="Nguyen L."/>
            <person name="Nguyen N."/>
            <person name="Okwuonu G."/>
            <person name="Ongeri F."/>
            <person name="Pham C."/>
            <person name="Simmons D."/>
            <person name="Wilczek-Boney K."/>
            <person name="Hale W."/>
            <person name="Jakkamsetti A."/>
            <person name="Pham P."/>
            <person name="Ruth R."/>
            <person name="San Lucas F."/>
            <person name="Warren J."/>
            <person name="Zhang J."/>
            <person name="Zhao Z."/>
            <person name="Zhou C."/>
            <person name="Zhu D."/>
            <person name="Lee S."/>
            <person name="Bess C."/>
            <person name="Blankenburg K."/>
            <person name="Forbes L."/>
            <person name="Fu Q."/>
            <person name="Gubbala S."/>
            <person name="Hirani K."/>
            <person name="Jayaseelan J.C."/>
            <person name="Lara F."/>
            <person name="Munidasa M."/>
            <person name="Palculict T."/>
            <person name="Patil S."/>
            <person name="Pu L.-L."/>
            <person name="Saada N."/>
            <person name="Tang L."/>
            <person name="Weissenberger G."/>
            <person name="Zhu Y."/>
            <person name="Hemphill L."/>
            <person name="Shang Y."/>
            <person name="Youmans B."/>
            <person name="Ayvaz T."/>
            <person name="Ross M."/>
            <person name="Santibanez J."/>
            <person name="Aqrawi P."/>
            <person name="Gross S."/>
            <person name="Joshi V."/>
            <person name="Fowler G."/>
            <person name="Nazareth L."/>
            <person name="Reid J."/>
            <person name="Worley K."/>
            <person name="Petrosino J."/>
            <person name="Highlander S."/>
            <person name="Gibbs R."/>
        </authorList>
    </citation>
    <scope>NUCLEOTIDE SEQUENCE [LARGE SCALE GENOMIC DNA]</scope>
    <source>
        <strain evidence="18">ATCC 33269</strain>
    </source>
</reference>
<keyword evidence="4" id="KW-0235">DNA replication</keyword>
<dbReference type="EMBL" id="AEPE02000003">
    <property type="protein sequence ID" value="EFZ37543.1"/>
    <property type="molecule type" value="Genomic_DNA"/>
</dbReference>
<dbReference type="GO" id="GO:0044715">
    <property type="term" value="F:8-oxo-dGDP phosphatase activity"/>
    <property type="evidence" value="ECO:0007669"/>
    <property type="project" value="TreeGrafter"/>
</dbReference>
<evidence type="ECO:0000256" key="8">
    <source>
        <dbReference type="ARBA" id="ARBA00022842"/>
    </source>
</evidence>
<dbReference type="GO" id="GO:0006260">
    <property type="term" value="P:DNA replication"/>
    <property type="evidence" value="ECO:0007669"/>
    <property type="project" value="UniProtKB-KW"/>
</dbReference>
<dbReference type="EC" id="3.6.1.55" evidence="12"/>
<evidence type="ECO:0000256" key="14">
    <source>
        <dbReference type="ARBA" id="ARBA00041592"/>
    </source>
</evidence>
<dbReference type="SUPFAM" id="SSF55811">
    <property type="entry name" value="Nudix"/>
    <property type="match status" value="1"/>
</dbReference>
<keyword evidence="5" id="KW-0479">Metal-binding</keyword>
<evidence type="ECO:0000256" key="10">
    <source>
        <dbReference type="ARBA" id="ARBA00035861"/>
    </source>
</evidence>
<dbReference type="PANTHER" id="PTHR47707">
    <property type="entry name" value="8-OXO-DGTP DIPHOSPHATASE"/>
    <property type="match status" value="1"/>
</dbReference>
<dbReference type="GO" id="GO:0035539">
    <property type="term" value="F:8-oxo-7,8-dihydrodeoxyguanosine triphosphate pyrophosphatase activity"/>
    <property type="evidence" value="ECO:0007669"/>
    <property type="project" value="UniProtKB-EC"/>
</dbReference>
<evidence type="ECO:0000256" key="16">
    <source>
        <dbReference type="ARBA" id="ARBA00042798"/>
    </source>
</evidence>
<dbReference type="CDD" id="cd03425">
    <property type="entry name" value="NUDIX_MutT_NudA_like"/>
    <property type="match status" value="1"/>
</dbReference>
<gene>
    <name evidence="18" type="primary">mutT</name>
    <name evidence="18" type="ORF">HMPREF0663_11001</name>
</gene>
<evidence type="ECO:0000256" key="7">
    <source>
        <dbReference type="ARBA" id="ARBA00022801"/>
    </source>
</evidence>
<dbReference type="STRING" id="28134.SAMN05444288_1830"/>
<evidence type="ECO:0000256" key="6">
    <source>
        <dbReference type="ARBA" id="ARBA00022763"/>
    </source>
</evidence>
<name>E7RPA0_9BACT</name>
<feature type="domain" description="Nudix hydrolase" evidence="17">
    <location>
        <begin position="23"/>
        <end position="150"/>
    </location>
</feature>
<dbReference type="Gene3D" id="3.90.79.10">
    <property type="entry name" value="Nucleoside Triphosphate Pyrophosphohydrolase"/>
    <property type="match status" value="1"/>
</dbReference>
<comment type="caution">
    <text evidence="18">The sequence shown here is derived from an EMBL/GenBank/DDBJ whole genome shotgun (WGS) entry which is preliminary data.</text>
</comment>
<evidence type="ECO:0000313" key="19">
    <source>
        <dbReference type="Proteomes" id="UP000005580"/>
    </source>
</evidence>
<dbReference type="InterPro" id="IPR047127">
    <property type="entry name" value="MutT-like"/>
</dbReference>
<dbReference type="Proteomes" id="UP000005580">
    <property type="component" value="Unassembled WGS sequence"/>
</dbReference>
<keyword evidence="9" id="KW-0234">DNA repair</keyword>
<dbReference type="PANTHER" id="PTHR47707:SF1">
    <property type="entry name" value="NUDIX HYDROLASE FAMILY PROTEIN"/>
    <property type="match status" value="1"/>
</dbReference>
<dbReference type="GO" id="GO:0008413">
    <property type="term" value="F:8-oxo-7,8-dihydroguanosine triphosphate pyrophosphatase activity"/>
    <property type="evidence" value="ECO:0007669"/>
    <property type="project" value="TreeGrafter"/>
</dbReference>
<dbReference type="Pfam" id="PF00293">
    <property type="entry name" value="NUDIX"/>
    <property type="match status" value="1"/>
</dbReference>
<dbReference type="eggNOG" id="COG0494">
    <property type="taxonomic scope" value="Bacteria"/>
</dbReference>
<proteinExistence type="inferred from homology"/>
<evidence type="ECO:0000256" key="9">
    <source>
        <dbReference type="ARBA" id="ARBA00023204"/>
    </source>
</evidence>
<dbReference type="PROSITE" id="PS51462">
    <property type="entry name" value="NUDIX"/>
    <property type="match status" value="1"/>
</dbReference>
<comment type="catalytic activity">
    <reaction evidence="10">
        <text>8-oxo-dGTP + H2O = 8-oxo-dGMP + diphosphate + H(+)</text>
        <dbReference type="Rhea" id="RHEA:31575"/>
        <dbReference type="ChEBI" id="CHEBI:15377"/>
        <dbReference type="ChEBI" id="CHEBI:15378"/>
        <dbReference type="ChEBI" id="CHEBI:33019"/>
        <dbReference type="ChEBI" id="CHEBI:63224"/>
        <dbReference type="ChEBI" id="CHEBI:77896"/>
        <dbReference type="EC" id="3.6.1.55"/>
    </reaction>
</comment>
<dbReference type="InterPro" id="IPR015797">
    <property type="entry name" value="NUDIX_hydrolase-like_dom_sf"/>
</dbReference>
<dbReference type="GO" id="GO:0006281">
    <property type="term" value="P:DNA repair"/>
    <property type="evidence" value="ECO:0007669"/>
    <property type="project" value="UniProtKB-KW"/>
</dbReference>
<keyword evidence="3" id="KW-0515">Mutator protein</keyword>
<evidence type="ECO:0000256" key="4">
    <source>
        <dbReference type="ARBA" id="ARBA00022705"/>
    </source>
</evidence>
<comment type="catalytic activity">
    <reaction evidence="11">
        <text>8-oxo-GTP + H2O = 8-oxo-GMP + diphosphate + H(+)</text>
        <dbReference type="Rhea" id="RHEA:67616"/>
        <dbReference type="ChEBI" id="CHEBI:15377"/>
        <dbReference type="ChEBI" id="CHEBI:15378"/>
        <dbReference type="ChEBI" id="CHEBI:33019"/>
        <dbReference type="ChEBI" id="CHEBI:143553"/>
        <dbReference type="ChEBI" id="CHEBI:145694"/>
    </reaction>
</comment>
<comment type="cofactor">
    <cofactor evidence="1">
        <name>Mg(2+)</name>
        <dbReference type="ChEBI" id="CHEBI:18420"/>
    </cofactor>
</comment>
<dbReference type="InterPro" id="IPR000086">
    <property type="entry name" value="NUDIX_hydrolase_dom"/>
</dbReference>
<dbReference type="GO" id="GO:0046872">
    <property type="term" value="F:metal ion binding"/>
    <property type="evidence" value="ECO:0007669"/>
    <property type="project" value="UniProtKB-KW"/>
</dbReference>
<comment type="similarity">
    <text evidence="2">Belongs to the Nudix hydrolase family.</text>
</comment>
<evidence type="ECO:0000256" key="1">
    <source>
        <dbReference type="ARBA" id="ARBA00001946"/>
    </source>
</evidence>
<keyword evidence="6" id="KW-0227">DNA damage</keyword>
<keyword evidence="7 18" id="KW-0378">Hydrolase</keyword>
<evidence type="ECO:0000256" key="12">
    <source>
        <dbReference type="ARBA" id="ARBA00038905"/>
    </source>
</evidence>
<accession>E7RPA0</accession>
<evidence type="ECO:0000313" key="18">
    <source>
        <dbReference type="EMBL" id="EFZ37543.1"/>
    </source>
</evidence>
<dbReference type="HOGENOM" id="CLU_037162_19_1_10"/>
<evidence type="ECO:0000259" key="17">
    <source>
        <dbReference type="PROSITE" id="PS51462"/>
    </source>
</evidence>
<sequence>MQEEYSTYFRKLATNTITGIMAKKHSKVVAAVMIKDGKYLCMQRCRSHYDYISERWEFPGGKVKDGESDHEALVREIKEEMDWDIFVGRKLGSVDYEYPDFTVTLTAYLCKGGDEAFKLLEHLNYKWLVKGELGTLKWTDADRMLIEKVL</sequence>
<keyword evidence="8" id="KW-0460">Magnesium</keyword>
<evidence type="ECO:0000256" key="5">
    <source>
        <dbReference type="ARBA" id="ARBA00022723"/>
    </source>
</evidence>
<evidence type="ECO:0000256" key="11">
    <source>
        <dbReference type="ARBA" id="ARBA00036904"/>
    </source>
</evidence>
<evidence type="ECO:0000256" key="15">
    <source>
        <dbReference type="ARBA" id="ARBA00041979"/>
    </source>
</evidence>
<keyword evidence="19" id="KW-1185">Reference proteome</keyword>
<evidence type="ECO:0000256" key="2">
    <source>
        <dbReference type="ARBA" id="ARBA00005582"/>
    </source>
</evidence>
<protein>
    <recommendedName>
        <fullName evidence="13">8-oxo-dGTP diphosphatase</fullName>
        <ecNumber evidence="12">3.6.1.55</ecNumber>
    </recommendedName>
    <alternativeName>
        <fullName evidence="16">7,8-dihydro-8-oxoguanine-triphosphatase</fullName>
    </alternativeName>
    <alternativeName>
        <fullName evidence="15">Mutator protein MutT</fullName>
    </alternativeName>
    <alternativeName>
        <fullName evidence="14">dGTP pyrophosphohydrolase</fullName>
    </alternativeName>
</protein>
<evidence type="ECO:0000256" key="13">
    <source>
        <dbReference type="ARBA" id="ARBA00040794"/>
    </source>
</evidence>